<sequence>MRSSALPVTRRRALKLLGSAAVTAGLLGTAGAAQTYRFGLTREQHALPGLRAPLRIAFLTDLHYGPFIRAGSVRAWVQAANAERPDLVLLGGDYLDIEPGHDAGPLLDELRALRAPLGVYGVWGNHDYGSFGEGRPGLDWTVYREALRRAFAGVGITVLRNEGRAVREDLYLAGLDDLTRGEPALGAALRGARQTGATLLLSHNPDVLPDLLPGAGLVLCGHTHGGQVRLPGLGAPLVPSRYGQRYAMGWVRGAHDTPAYVSRGLGVTGAPIRVLCEPELTLLTLTPG</sequence>
<evidence type="ECO:0000256" key="1">
    <source>
        <dbReference type="ARBA" id="ARBA00022723"/>
    </source>
</evidence>
<keyword evidence="1" id="KW-0479">Metal-binding</keyword>
<dbReference type="SUPFAM" id="SSF56300">
    <property type="entry name" value="Metallo-dependent phosphatases"/>
    <property type="match status" value="1"/>
</dbReference>
<dbReference type="InterPro" id="IPR004843">
    <property type="entry name" value="Calcineurin-like_PHP"/>
</dbReference>
<dbReference type="PROSITE" id="PS51318">
    <property type="entry name" value="TAT"/>
    <property type="match status" value="1"/>
</dbReference>
<dbReference type="PANTHER" id="PTHR31302">
    <property type="entry name" value="TRANSMEMBRANE PROTEIN WITH METALLOPHOSPHOESTERASE DOMAIN-RELATED"/>
    <property type="match status" value="1"/>
</dbReference>
<dbReference type="EMBL" id="JBHSEI010000009">
    <property type="protein sequence ID" value="MFC4639217.1"/>
    <property type="molecule type" value="Genomic_DNA"/>
</dbReference>
<dbReference type="RefSeq" id="WP_380062218.1">
    <property type="nucleotide sequence ID" value="NZ_JBHSEI010000009.1"/>
</dbReference>
<dbReference type="CDD" id="cd07385">
    <property type="entry name" value="MPP_YkuE_C"/>
    <property type="match status" value="1"/>
</dbReference>
<dbReference type="InterPro" id="IPR029052">
    <property type="entry name" value="Metallo-depent_PP-like"/>
</dbReference>
<dbReference type="Pfam" id="PF00149">
    <property type="entry name" value="Metallophos"/>
    <property type="match status" value="1"/>
</dbReference>
<organism evidence="4 5">
    <name type="scientific">Deinococcus hohokamensis</name>
    <dbReference type="NCBI Taxonomy" id="309883"/>
    <lineage>
        <taxon>Bacteria</taxon>
        <taxon>Thermotogati</taxon>
        <taxon>Deinococcota</taxon>
        <taxon>Deinococci</taxon>
        <taxon>Deinococcales</taxon>
        <taxon>Deinococcaceae</taxon>
        <taxon>Deinococcus</taxon>
    </lineage>
</organism>
<keyword evidence="2" id="KW-0378">Hydrolase</keyword>
<dbReference type="InterPro" id="IPR006311">
    <property type="entry name" value="TAT_signal"/>
</dbReference>
<name>A0ABV9IA68_9DEIO</name>
<protein>
    <submittedName>
        <fullName evidence="4">Metallophosphoesterase</fullName>
    </submittedName>
</protein>
<evidence type="ECO:0000313" key="4">
    <source>
        <dbReference type="EMBL" id="MFC4639217.1"/>
    </source>
</evidence>
<dbReference type="InterPro" id="IPR051158">
    <property type="entry name" value="Metallophosphoesterase_sf"/>
</dbReference>
<dbReference type="Gene3D" id="3.60.21.10">
    <property type="match status" value="1"/>
</dbReference>
<evidence type="ECO:0000313" key="5">
    <source>
        <dbReference type="Proteomes" id="UP001595952"/>
    </source>
</evidence>
<proteinExistence type="predicted"/>
<evidence type="ECO:0000259" key="3">
    <source>
        <dbReference type="Pfam" id="PF00149"/>
    </source>
</evidence>
<accession>A0ABV9IA68</accession>
<dbReference type="Proteomes" id="UP001595952">
    <property type="component" value="Unassembled WGS sequence"/>
</dbReference>
<comment type="caution">
    <text evidence="4">The sequence shown here is derived from an EMBL/GenBank/DDBJ whole genome shotgun (WGS) entry which is preliminary data.</text>
</comment>
<feature type="domain" description="Calcineurin-like phosphoesterase" evidence="3">
    <location>
        <begin position="54"/>
        <end position="225"/>
    </location>
</feature>
<reference evidence="5" key="1">
    <citation type="journal article" date="2019" name="Int. J. Syst. Evol. Microbiol.">
        <title>The Global Catalogue of Microorganisms (GCM) 10K type strain sequencing project: providing services to taxonomists for standard genome sequencing and annotation.</title>
        <authorList>
            <consortium name="The Broad Institute Genomics Platform"/>
            <consortium name="The Broad Institute Genome Sequencing Center for Infectious Disease"/>
            <person name="Wu L."/>
            <person name="Ma J."/>
        </authorList>
    </citation>
    <scope>NUCLEOTIDE SEQUENCE [LARGE SCALE GENOMIC DNA]</scope>
    <source>
        <strain evidence="5">CCUG 55995</strain>
    </source>
</reference>
<dbReference type="PANTHER" id="PTHR31302:SF31">
    <property type="entry name" value="PHOSPHODIESTERASE YAEI"/>
    <property type="match status" value="1"/>
</dbReference>
<evidence type="ECO:0000256" key="2">
    <source>
        <dbReference type="ARBA" id="ARBA00022801"/>
    </source>
</evidence>
<keyword evidence="5" id="KW-1185">Reference proteome</keyword>
<gene>
    <name evidence="4" type="ORF">ACFO0D_12820</name>
</gene>